<dbReference type="InterPro" id="IPR001347">
    <property type="entry name" value="SIS_dom"/>
</dbReference>
<evidence type="ECO:0000313" key="4">
    <source>
        <dbReference type="Proteomes" id="UP000294682"/>
    </source>
</evidence>
<dbReference type="GO" id="GO:0097367">
    <property type="term" value="F:carbohydrate derivative binding"/>
    <property type="evidence" value="ECO:0007669"/>
    <property type="project" value="InterPro"/>
</dbReference>
<reference evidence="3 4" key="1">
    <citation type="submission" date="2019-03" db="EMBL/GenBank/DDBJ databases">
        <title>Genomic Encyclopedia of Type Strains, Phase IV (KMG-IV): sequencing the most valuable type-strain genomes for metagenomic binning, comparative biology and taxonomic classification.</title>
        <authorList>
            <person name="Goeker M."/>
        </authorList>
    </citation>
    <scope>NUCLEOTIDE SEQUENCE [LARGE SCALE GENOMIC DNA]</scope>
    <source>
        <strain evidence="3 4">DSM 100433</strain>
    </source>
</reference>
<evidence type="ECO:0000256" key="1">
    <source>
        <dbReference type="ARBA" id="ARBA00022737"/>
    </source>
</evidence>
<organism evidence="3 4">
    <name type="scientific">Harryflintia acetispora</name>
    <dbReference type="NCBI Taxonomy" id="1849041"/>
    <lineage>
        <taxon>Bacteria</taxon>
        <taxon>Bacillati</taxon>
        <taxon>Bacillota</taxon>
        <taxon>Clostridia</taxon>
        <taxon>Eubacteriales</taxon>
        <taxon>Oscillospiraceae</taxon>
        <taxon>Harryflintia</taxon>
    </lineage>
</organism>
<dbReference type="Gene3D" id="3.40.50.10490">
    <property type="entry name" value="Glucose-6-phosphate isomerase like protein, domain 1"/>
    <property type="match status" value="2"/>
</dbReference>
<protein>
    <submittedName>
        <fullName evidence="3">Galactosamine 6-phosphate isomerase AgaS</fullName>
    </submittedName>
</protein>
<feature type="domain" description="SIS" evidence="2">
    <location>
        <begin position="51"/>
        <end position="201"/>
    </location>
</feature>
<dbReference type="RefSeq" id="WP_207668683.1">
    <property type="nucleotide sequence ID" value="NZ_SLUK01000013.1"/>
</dbReference>
<dbReference type="PANTHER" id="PTHR32502:SF3">
    <property type="entry name" value="D-GALACTOSAMINE-6-PHOSPHATE DEAMINASE AGAS-RELATED"/>
    <property type="match status" value="1"/>
</dbReference>
<keyword evidence="4" id="KW-1185">Reference proteome</keyword>
<keyword evidence="3" id="KW-0413">Isomerase</keyword>
<comment type="caution">
    <text evidence="3">The sequence shown here is derived from an EMBL/GenBank/DDBJ whole genome shotgun (WGS) entry which is preliminary data.</text>
</comment>
<dbReference type="GO" id="GO:0016853">
    <property type="term" value="F:isomerase activity"/>
    <property type="evidence" value="ECO:0007669"/>
    <property type="project" value="UniProtKB-KW"/>
</dbReference>
<proteinExistence type="predicted"/>
<accession>A0A9X8UHN4</accession>
<dbReference type="Pfam" id="PF01380">
    <property type="entry name" value="SIS"/>
    <property type="match status" value="1"/>
</dbReference>
<keyword evidence="1" id="KW-0677">Repeat</keyword>
<dbReference type="EMBL" id="SLUK01000013">
    <property type="protein sequence ID" value="TCL41612.1"/>
    <property type="molecule type" value="Genomic_DNA"/>
</dbReference>
<name>A0A9X8UHN4_9FIRM</name>
<dbReference type="GO" id="GO:1901135">
    <property type="term" value="P:carbohydrate derivative metabolic process"/>
    <property type="evidence" value="ECO:0007669"/>
    <property type="project" value="InterPro"/>
</dbReference>
<dbReference type="GO" id="GO:0009401">
    <property type="term" value="P:phosphoenolpyruvate-dependent sugar phosphotransferase system"/>
    <property type="evidence" value="ECO:0007669"/>
    <property type="project" value="TreeGrafter"/>
</dbReference>
<dbReference type="GO" id="GO:0005886">
    <property type="term" value="C:plasma membrane"/>
    <property type="evidence" value="ECO:0007669"/>
    <property type="project" value="TreeGrafter"/>
</dbReference>
<sequence length="391" mass="41848">MMKTLLGGKDAAYFEQRTALLTATEIAQQPELWNELADMLQERAGEISSFLGQVLAVPGLRIVFTGAGSSAFIGEMAAALVGREKGLRAECVHTTDVVSSPESCLFDVPTLLVSFARSGDSPESVGTIEYARKKIHNLYNLVITCGKGSHLDRCATTLPDTLSLLMPARSCDQGFAMTSSVSCMLLAAWAAFHYQELDKAVGDIRALSAKMALQLDSIALAAEELAKASYDRLIFLGSGAMKGLAHEGAIKSLELSHGQVNTNYDSATGFRHGPKTVLCDSAVTVHFLSSDPFSRRYDEDLCRELIAERKGNKVVLVGEKGTSGIESADMKVCYELPQMALPKEAGALVASLLFAQCLGLQKSLALGITTDNPCPQGDVNRVVKGVTVYDL</sequence>
<dbReference type="Proteomes" id="UP000294682">
    <property type="component" value="Unassembled WGS sequence"/>
</dbReference>
<dbReference type="InterPro" id="IPR046348">
    <property type="entry name" value="SIS_dom_sf"/>
</dbReference>
<evidence type="ECO:0000313" key="3">
    <source>
        <dbReference type="EMBL" id="TCL41612.1"/>
    </source>
</evidence>
<dbReference type="SUPFAM" id="SSF53697">
    <property type="entry name" value="SIS domain"/>
    <property type="match status" value="1"/>
</dbReference>
<dbReference type="InterPro" id="IPR050303">
    <property type="entry name" value="GatZ_KbaZ_carbometab"/>
</dbReference>
<dbReference type="CDD" id="cd05008">
    <property type="entry name" value="SIS_GlmS_GlmD_1"/>
    <property type="match status" value="1"/>
</dbReference>
<dbReference type="PROSITE" id="PS51464">
    <property type="entry name" value="SIS"/>
    <property type="match status" value="1"/>
</dbReference>
<evidence type="ECO:0000259" key="2">
    <source>
        <dbReference type="PROSITE" id="PS51464"/>
    </source>
</evidence>
<gene>
    <name evidence="3" type="ORF">EDD78_11386</name>
</gene>
<dbReference type="PANTHER" id="PTHR32502">
    <property type="entry name" value="N-ACETYLGALACTOSAMINE PERMEASE II COMPONENT-RELATED"/>
    <property type="match status" value="1"/>
</dbReference>
<dbReference type="AlphaFoldDB" id="A0A9X8UHN4"/>
<dbReference type="InterPro" id="IPR035466">
    <property type="entry name" value="GlmS/AgaS_SIS"/>
</dbReference>